<keyword evidence="6" id="KW-0472">Membrane</keyword>
<dbReference type="EMBL" id="FUXP01000001">
    <property type="protein sequence ID" value="SJZ61670.1"/>
    <property type="molecule type" value="Genomic_DNA"/>
</dbReference>
<keyword evidence="2 4" id="KW-0479">Metal-binding</keyword>
<evidence type="ECO:0000256" key="3">
    <source>
        <dbReference type="ARBA" id="ARBA00023004"/>
    </source>
</evidence>
<dbReference type="AlphaFoldDB" id="A0A1T4M3U6"/>
<evidence type="ECO:0000259" key="7">
    <source>
        <dbReference type="PROSITE" id="PS51007"/>
    </source>
</evidence>
<evidence type="ECO:0000256" key="4">
    <source>
        <dbReference type="PROSITE-ProRule" id="PRU00433"/>
    </source>
</evidence>
<dbReference type="InterPro" id="IPR036909">
    <property type="entry name" value="Cyt_c-like_dom_sf"/>
</dbReference>
<keyword evidence="6" id="KW-0812">Transmembrane</keyword>
<dbReference type="GO" id="GO:0009055">
    <property type="term" value="F:electron transfer activity"/>
    <property type="evidence" value="ECO:0007669"/>
    <property type="project" value="InterPro"/>
</dbReference>
<keyword evidence="3 4" id="KW-0408">Iron</keyword>
<accession>A0A1T4M3U6</accession>
<sequence>MQPKTRKRVWLIGVPLVAAVGAAGFIWSGVYNVAADDMHTRPVHFVLETARERSILARAGRLDVPPGLDDPARIVQGAGNYAAMCAGCHLAPSMAETEMSQGLYPAPPNLSQYGVDAPKAFWVIKHGIKASGMPAWGKNMEDEYIWNMAAFLQVLPTLDAAAYRELVDSSEGHAHGGGETHDDDHDEAATEDHPAQPTAGSDAMPHAQSPGMDDDHGTRVTDTEVRAVEHRHADGKVQSPPSPHMTEAEDGPAHTH</sequence>
<dbReference type="RefSeq" id="WP_078756907.1">
    <property type="nucleotide sequence ID" value="NZ_FUXP01000001.1"/>
</dbReference>
<dbReference type="STRING" id="1122188.SAMN02745674_00275"/>
<organism evidence="8 9">
    <name type="scientific">Lysobacter spongiicola DSM 21749</name>
    <dbReference type="NCBI Taxonomy" id="1122188"/>
    <lineage>
        <taxon>Bacteria</taxon>
        <taxon>Pseudomonadati</taxon>
        <taxon>Pseudomonadota</taxon>
        <taxon>Gammaproteobacteria</taxon>
        <taxon>Lysobacterales</taxon>
        <taxon>Lysobacteraceae</taxon>
        <taxon>Novilysobacter</taxon>
    </lineage>
</organism>
<dbReference type="Gene3D" id="1.10.760.10">
    <property type="entry name" value="Cytochrome c-like domain"/>
    <property type="match status" value="1"/>
</dbReference>
<evidence type="ECO:0000256" key="5">
    <source>
        <dbReference type="SAM" id="MobiDB-lite"/>
    </source>
</evidence>
<keyword evidence="6" id="KW-1133">Transmembrane helix</keyword>
<feature type="compositionally biased region" description="Basic and acidic residues" evidence="5">
    <location>
        <begin position="170"/>
        <end position="194"/>
    </location>
</feature>
<dbReference type="Pfam" id="PF13442">
    <property type="entry name" value="Cytochrome_CBB3"/>
    <property type="match status" value="1"/>
</dbReference>
<proteinExistence type="predicted"/>
<evidence type="ECO:0000313" key="8">
    <source>
        <dbReference type="EMBL" id="SJZ61670.1"/>
    </source>
</evidence>
<name>A0A1T4M3U6_9GAMM</name>
<dbReference type="GO" id="GO:0046872">
    <property type="term" value="F:metal ion binding"/>
    <property type="evidence" value="ECO:0007669"/>
    <property type="project" value="UniProtKB-KW"/>
</dbReference>
<evidence type="ECO:0000256" key="1">
    <source>
        <dbReference type="ARBA" id="ARBA00022617"/>
    </source>
</evidence>
<dbReference type="SUPFAM" id="SSF46626">
    <property type="entry name" value="Cytochrome c"/>
    <property type="match status" value="1"/>
</dbReference>
<feature type="region of interest" description="Disordered" evidence="5">
    <location>
        <begin position="170"/>
        <end position="256"/>
    </location>
</feature>
<dbReference type="GO" id="GO:0020037">
    <property type="term" value="F:heme binding"/>
    <property type="evidence" value="ECO:0007669"/>
    <property type="project" value="InterPro"/>
</dbReference>
<dbReference type="OrthoDB" id="9765171at2"/>
<evidence type="ECO:0000256" key="2">
    <source>
        <dbReference type="ARBA" id="ARBA00022723"/>
    </source>
</evidence>
<gene>
    <name evidence="8" type="ORF">SAMN02745674_00275</name>
</gene>
<protein>
    <submittedName>
        <fullName evidence="8">Cytochrome C oxidase, cbb3-type, subunit III</fullName>
    </submittedName>
</protein>
<reference evidence="8 9" key="1">
    <citation type="submission" date="2017-02" db="EMBL/GenBank/DDBJ databases">
        <authorList>
            <person name="Peterson S.W."/>
        </authorList>
    </citation>
    <scope>NUCLEOTIDE SEQUENCE [LARGE SCALE GENOMIC DNA]</scope>
    <source>
        <strain evidence="8 9">DSM 21749</strain>
    </source>
</reference>
<feature type="transmembrane region" description="Helical" evidence="6">
    <location>
        <begin position="9"/>
        <end position="31"/>
    </location>
</feature>
<feature type="compositionally biased region" description="Basic and acidic residues" evidence="5">
    <location>
        <begin position="213"/>
        <end position="235"/>
    </location>
</feature>
<keyword evidence="1 4" id="KW-0349">Heme</keyword>
<evidence type="ECO:0000256" key="6">
    <source>
        <dbReference type="SAM" id="Phobius"/>
    </source>
</evidence>
<evidence type="ECO:0000313" key="9">
    <source>
        <dbReference type="Proteomes" id="UP000190061"/>
    </source>
</evidence>
<dbReference type="PROSITE" id="PS51007">
    <property type="entry name" value="CYTC"/>
    <property type="match status" value="1"/>
</dbReference>
<feature type="domain" description="Cytochrome c" evidence="7">
    <location>
        <begin position="72"/>
        <end position="156"/>
    </location>
</feature>
<dbReference type="InterPro" id="IPR009056">
    <property type="entry name" value="Cyt_c-like_dom"/>
</dbReference>
<dbReference type="Proteomes" id="UP000190061">
    <property type="component" value="Unassembled WGS sequence"/>
</dbReference>
<keyword evidence="9" id="KW-1185">Reference proteome</keyword>